<proteinExistence type="predicted"/>
<organism evidence="1 2">
    <name type="scientific">Desulfonema magnum</name>
    <dbReference type="NCBI Taxonomy" id="45655"/>
    <lineage>
        <taxon>Bacteria</taxon>
        <taxon>Pseudomonadati</taxon>
        <taxon>Thermodesulfobacteriota</taxon>
        <taxon>Desulfobacteria</taxon>
        <taxon>Desulfobacterales</taxon>
        <taxon>Desulfococcaceae</taxon>
        <taxon>Desulfonema</taxon>
    </lineage>
</organism>
<dbReference type="Proteomes" id="UP000663722">
    <property type="component" value="Chromosome"/>
</dbReference>
<protein>
    <submittedName>
        <fullName evidence="1">Uncharacterized protein</fullName>
    </submittedName>
</protein>
<accession>A0A975BGX0</accession>
<evidence type="ECO:0000313" key="2">
    <source>
        <dbReference type="Proteomes" id="UP000663722"/>
    </source>
</evidence>
<name>A0A975BGX0_9BACT</name>
<dbReference type="EMBL" id="CP061800">
    <property type="protein sequence ID" value="QTA85083.1"/>
    <property type="molecule type" value="Genomic_DNA"/>
</dbReference>
<dbReference type="KEGG" id="dmm:dnm_010870"/>
<evidence type="ECO:0000313" key="1">
    <source>
        <dbReference type="EMBL" id="QTA85083.1"/>
    </source>
</evidence>
<reference evidence="1" key="1">
    <citation type="journal article" date="2021" name="Microb. Physiol.">
        <title>Proteogenomic Insights into the Physiology of Marine, Sulfate-Reducing, Filamentous Desulfonema limicola and Desulfonema magnum.</title>
        <authorList>
            <person name="Schnaars V."/>
            <person name="Wohlbrand L."/>
            <person name="Scheve S."/>
            <person name="Hinrichs C."/>
            <person name="Reinhardt R."/>
            <person name="Rabus R."/>
        </authorList>
    </citation>
    <scope>NUCLEOTIDE SEQUENCE</scope>
    <source>
        <strain evidence="1">4be13</strain>
    </source>
</reference>
<gene>
    <name evidence="1" type="ORF">dnm_010870</name>
</gene>
<dbReference type="AlphaFoldDB" id="A0A975BGX0"/>
<keyword evidence="2" id="KW-1185">Reference proteome</keyword>
<sequence length="47" mass="5326">MKLGKTGCKIAHYNGLMGDHNFLKLLYQNMLFSPNVIPEKSDAMRSL</sequence>